<keyword evidence="1" id="KW-0812">Transmembrane</keyword>
<dbReference type="Proteomes" id="UP001346149">
    <property type="component" value="Unassembled WGS sequence"/>
</dbReference>
<gene>
    <name evidence="2" type="ORF">SAY86_022034</name>
</gene>
<sequence length="137" mass="15637">MENKRWALVGCGVAMWAFVYASKCHVKCCSRHDFLVCYSVYTACMPVASVVLGLKMHACEERRIIRRLFVWSLVLSDMVWFLGKGKHLLPPPSPCSLALPNICSSIIIAYNRKKIYVVGVDSACGMTDRRPWPWMHR</sequence>
<keyword evidence="3" id="KW-1185">Reference proteome</keyword>
<evidence type="ECO:0000256" key="1">
    <source>
        <dbReference type="SAM" id="Phobius"/>
    </source>
</evidence>
<dbReference type="AlphaFoldDB" id="A0AAN7MLF4"/>
<protein>
    <submittedName>
        <fullName evidence="2">Uncharacterized protein</fullName>
    </submittedName>
</protein>
<feature type="transmembrane region" description="Helical" evidence="1">
    <location>
        <begin position="31"/>
        <end position="52"/>
    </location>
</feature>
<evidence type="ECO:0000313" key="2">
    <source>
        <dbReference type="EMBL" id="KAK4801547.1"/>
    </source>
</evidence>
<comment type="caution">
    <text evidence="2">The sequence shown here is derived from an EMBL/GenBank/DDBJ whole genome shotgun (WGS) entry which is preliminary data.</text>
</comment>
<name>A0AAN7MLF4_TRANT</name>
<keyword evidence="1" id="KW-1133">Transmembrane helix</keyword>
<keyword evidence="1" id="KW-0472">Membrane</keyword>
<dbReference type="EMBL" id="JAXQNO010000003">
    <property type="protein sequence ID" value="KAK4801547.1"/>
    <property type="molecule type" value="Genomic_DNA"/>
</dbReference>
<proteinExistence type="predicted"/>
<organism evidence="2 3">
    <name type="scientific">Trapa natans</name>
    <name type="common">Water chestnut</name>
    <dbReference type="NCBI Taxonomy" id="22666"/>
    <lineage>
        <taxon>Eukaryota</taxon>
        <taxon>Viridiplantae</taxon>
        <taxon>Streptophyta</taxon>
        <taxon>Embryophyta</taxon>
        <taxon>Tracheophyta</taxon>
        <taxon>Spermatophyta</taxon>
        <taxon>Magnoliopsida</taxon>
        <taxon>eudicotyledons</taxon>
        <taxon>Gunneridae</taxon>
        <taxon>Pentapetalae</taxon>
        <taxon>rosids</taxon>
        <taxon>malvids</taxon>
        <taxon>Myrtales</taxon>
        <taxon>Lythraceae</taxon>
        <taxon>Trapa</taxon>
    </lineage>
</organism>
<accession>A0AAN7MLF4</accession>
<evidence type="ECO:0000313" key="3">
    <source>
        <dbReference type="Proteomes" id="UP001346149"/>
    </source>
</evidence>
<reference evidence="2 3" key="1">
    <citation type="journal article" date="2023" name="Hortic Res">
        <title>Pangenome of water caltrop reveals structural variations and asymmetric subgenome divergence after allopolyploidization.</title>
        <authorList>
            <person name="Zhang X."/>
            <person name="Chen Y."/>
            <person name="Wang L."/>
            <person name="Yuan Y."/>
            <person name="Fang M."/>
            <person name="Shi L."/>
            <person name="Lu R."/>
            <person name="Comes H.P."/>
            <person name="Ma Y."/>
            <person name="Chen Y."/>
            <person name="Huang G."/>
            <person name="Zhou Y."/>
            <person name="Zheng Z."/>
            <person name="Qiu Y."/>
        </authorList>
    </citation>
    <scope>NUCLEOTIDE SEQUENCE [LARGE SCALE GENOMIC DNA]</scope>
    <source>
        <strain evidence="2">F231</strain>
    </source>
</reference>